<evidence type="ECO:0000256" key="3">
    <source>
        <dbReference type="ARBA" id="ARBA00022475"/>
    </source>
</evidence>
<dbReference type="InterPro" id="IPR050833">
    <property type="entry name" value="Poly_Biosynth_Transport"/>
</dbReference>
<feature type="transmembrane region" description="Helical" evidence="7">
    <location>
        <begin position="382"/>
        <end position="405"/>
    </location>
</feature>
<evidence type="ECO:0000256" key="2">
    <source>
        <dbReference type="ARBA" id="ARBA00007430"/>
    </source>
</evidence>
<feature type="transmembrane region" description="Helical" evidence="7">
    <location>
        <begin position="169"/>
        <end position="189"/>
    </location>
</feature>
<comment type="similarity">
    <text evidence="2">Belongs to the polysaccharide synthase family.</text>
</comment>
<feature type="transmembrane region" description="Helical" evidence="7">
    <location>
        <begin position="318"/>
        <end position="341"/>
    </location>
</feature>
<feature type="transmembrane region" description="Helical" evidence="7">
    <location>
        <begin position="353"/>
        <end position="376"/>
    </location>
</feature>
<dbReference type="PANTHER" id="PTHR30250:SF10">
    <property type="entry name" value="LIPOPOLYSACCHARIDE BIOSYNTHESIS PROTEIN WZXC"/>
    <property type="match status" value="1"/>
</dbReference>
<accession>A0ABT1ME90</accession>
<comment type="subcellular location">
    <subcellularLocation>
        <location evidence="1">Cell membrane</location>
        <topology evidence="1">Multi-pass membrane protein</topology>
    </subcellularLocation>
</comment>
<keyword evidence="5 7" id="KW-1133">Transmembrane helix</keyword>
<dbReference type="Proteomes" id="UP001205603">
    <property type="component" value="Unassembled WGS sequence"/>
</dbReference>
<comment type="caution">
    <text evidence="8">The sequence shown here is derived from an EMBL/GenBank/DDBJ whole genome shotgun (WGS) entry which is preliminary data.</text>
</comment>
<gene>
    <name evidence="8" type="ORF">NMU02_02380</name>
</gene>
<feature type="transmembrane region" description="Helical" evidence="7">
    <location>
        <begin position="287"/>
        <end position="306"/>
    </location>
</feature>
<feature type="transmembrane region" description="Helical" evidence="7">
    <location>
        <begin position="417"/>
        <end position="438"/>
    </location>
</feature>
<feature type="transmembrane region" description="Helical" evidence="7">
    <location>
        <begin position="143"/>
        <end position="163"/>
    </location>
</feature>
<evidence type="ECO:0000313" key="9">
    <source>
        <dbReference type="Proteomes" id="UP001205603"/>
    </source>
</evidence>
<feature type="transmembrane region" description="Helical" evidence="7">
    <location>
        <begin position="79"/>
        <end position="103"/>
    </location>
</feature>
<evidence type="ECO:0000313" key="8">
    <source>
        <dbReference type="EMBL" id="MCP9610938.1"/>
    </source>
</evidence>
<name>A0ABT1ME90_9BACT</name>
<dbReference type="EMBL" id="JANDHW010000002">
    <property type="protein sequence ID" value="MCP9610938.1"/>
    <property type="molecule type" value="Genomic_DNA"/>
</dbReference>
<evidence type="ECO:0000256" key="6">
    <source>
        <dbReference type="ARBA" id="ARBA00023136"/>
    </source>
</evidence>
<dbReference type="PANTHER" id="PTHR30250">
    <property type="entry name" value="PST FAMILY PREDICTED COLANIC ACID TRANSPORTER"/>
    <property type="match status" value="1"/>
</dbReference>
<evidence type="ECO:0000256" key="1">
    <source>
        <dbReference type="ARBA" id="ARBA00004651"/>
    </source>
</evidence>
<proteinExistence type="inferred from homology"/>
<evidence type="ECO:0000256" key="5">
    <source>
        <dbReference type="ARBA" id="ARBA00022989"/>
    </source>
</evidence>
<feature type="transmembrane region" description="Helical" evidence="7">
    <location>
        <begin position="109"/>
        <end position="131"/>
    </location>
</feature>
<feature type="transmembrane region" description="Helical" evidence="7">
    <location>
        <begin position="444"/>
        <end position="464"/>
    </location>
</feature>
<keyword evidence="6 7" id="KW-0472">Membrane</keyword>
<dbReference type="RefSeq" id="WP_255025572.1">
    <property type="nucleotide sequence ID" value="NZ_JANDHW010000002.1"/>
</dbReference>
<protein>
    <submittedName>
        <fullName evidence="8">Lipopolysaccharide biosynthesis protein</fullName>
    </submittedName>
</protein>
<evidence type="ECO:0000256" key="4">
    <source>
        <dbReference type="ARBA" id="ARBA00022692"/>
    </source>
</evidence>
<evidence type="ECO:0000256" key="7">
    <source>
        <dbReference type="SAM" id="Phobius"/>
    </source>
</evidence>
<dbReference type="CDD" id="cd13127">
    <property type="entry name" value="MATE_tuaB_like"/>
    <property type="match status" value="1"/>
</dbReference>
<keyword evidence="9" id="KW-1185">Reference proteome</keyword>
<dbReference type="Pfam" id="PF13440">
    <property type="entry name" value="Polysacc_synt_3"/>
    <property type="match status" value="1"/>
</dbReference>
<feature type="transmembrane region" description="Helical" evidence="7">
    <location>
        <begin position="41"/>
        <end position="67"/>
    </location>
</feature>
<reference evidence="8 9" key="1">
    <citation type="submission" date="2022-07" db="EMBL/GenBank/DDBJ databases">
        <title>Fecal culturing of patients with breast cancer.</title>
        <authorList>
            <person name="Teng N.M.Y."/>
            <person name="Kiu R."/>
            <person name="Evans R."/>
            <person name="Baker D.J."/>
            <person name="Zenner C."/>
            <person name="Robinson S.D."/>
            <person name="Hall L.J."/>
        </authorList>
    </citation>
    <scope>NUCLEOTIDE SEQUENCE [LARGE SCALE GENOMIC DNA]</scope>
    <source>
        <strain evidence="8 9">LH1063</strain>
    </source>
</reference>
<organism evidence="8 9">
    <name type="scientific">Coprobacter tertius</name>
    <dbReference type="NCBI Taxonomy" id="2944915"/>
    <lineage>
        <taxon>Bacteria</taxon>
        <taxon>Pseudomonadati</taxon>
        <taxon>Bacteroidota</taxon>
        <taxon>Bacteroidia</taxon>
        <taxon>Bacteroidales</taxon>
        <taxon>Barnesiellaceae</taxon>
        <taxon>Coprobacter</taxon>
    </lineage>
</organism>
<keyword evidence="3" id="KW-1003">Cell membrane</keyword>
<sequence>MSVKKDLFSGVVYTAIAKYSGMVISLVIAGILARMLTPEDFGIVAIATVIINFFNTFSEMGIGPAIIQNKNLTAKEIASIFTFTVWTGIFISILFFILSWFIGKYYTNPTLIIICRLLSVNLFFATVNIVPNAIVYRNKEFKYIAIRTLGVQFFTGILAVIAVFTGAGIYALVINPILSAVIVFIINYYKYPQAFYLNINMKALKKISGYSFYQLLFNLLNYFGKNLDKLFIGKFMGMTPLGYYEKSYRLMMLPLQNIAYVLSPVMHPVFSEMQGNKQKMLSSYEKIVHLLAYIGFPLSIFLFFTAREITLIIFGHQWMASVPVFRILSLTVGLQILLNTTGSIFQAGNDTRSLFACGVFTAISCISAILIGIFSFGTLEAIAGFMSLAIGLNFLQCYITMYKITFILPMTNFWKQFITPGILSLIIGVVLSVLSLWIDCYSIYISLAVKTLAAFFIFSIYTQLSGEYNIMKKFRKLLPE</sequence>
<feature type="transmembrane region" description="Helical" evidence="7">
    <location>
        <begin position="12"/>
        <end position="35"/>
    </location>
</feature>
<keyword evidence="4 7" id="KW-0812">Transmembrane</keyword>